<keyword evidence="4 6" id="KW-0472">Membrane</keyword>
<evidence type="ECO:0000256" key="4">
    <source>
        <dbReference type="ARBA" id="ARBA00023136"/>
    </source>
</evidence>
<dbReference type="GO" id="GO:0071944">
    <property type="term" value="C:cell periphery"/>
    <property type="evidence" value="ECO:0007669"/>
    <property type="project" value="UniProtKB-ARBA"/>
</dbReference>
<name>A0A9P4M686_9PEZI</name>
<dbReference type="AlphaFoldDB" id="A0A9P4M686"/>
<dbReference type="PANTHER" id="PTHR15549:SF27">
    <property type="entry name" value="CHITIN-BINDING TYPE-1 DOMAIN-CONTAINING PROTEIN"/>
    <property type="match status" value="1"/>
</dbReference>
<evidence type="ECO:0000313" key="8">
    <source>
        <dbReference type="Proteomes" id="UP000799772"/>
    </source>
</evidence>
<feature type="compositionally biased region" description="Polar residues" evidence="5">
    <location>
        <begin position="127"/>
        <end position="139"/>
    </location>
</feature>
<sequence>MANKSSPCVQFEDNNIHSLNGWLPCEPYHKGGPVVSCCKKDGECLDYGLCHYDHSLVGGSGYYQGSCTDPNYENSLCPHLCNDQPFPDVKWNETLNEWQCCGANSKGEVSCNAPTTNEFFDAPAPSLLSTTATPGQTTSAKGTRTRTRTPATGTKSPTVAPATSAPASSSGLSTGAKAGIGVGAALGALVVIGLIAWFLLRRRSSKKAETMGSASGMDSQAQHFQQDQQPLRHDYKYDQGYGIPLADLPAESDSAQRFEMPQPGVESYADNMRGPKIYPLSNEHAPRELPGKSSAHHLSVGRSY</sequence>
<reference evidence="7" key="1">
    <citation type="journal article" date="2020" name="Stud. Mycol.">
        <title>101 Dothideomycetes genomes: a test case for predicting lifestyles and emergence of pathogens.</title>
        <authorList>
            <person name="Haridas S."/>
            <person name="Albert R."/>
            <person name="Binder M."/>
            <person name="Bloem J."/>
            <person name="Labutti K."/>
            <person name="Salamov A."/>
            <person name="Andreopoulos B."/>
            <person name="Baker S."/>
            <person name="Barry K."/>
            <person name="Bills G."/>
            <person name="Bluhm B."/>
            <person name="Cannon C."/>
            <person name="Castanera R."/>
            <person name="Culley D."/>
            <person name="Daum C."/>
            <person name="Ezra D."/>
            <person name="Gonzalez J."/>
            <person name="Henrissat B."/>
            <person name="Kuo A."/>
            <person name="Liang C."/>
            <person name="Lipzen A."/>
            <person name="Lutzoni F."/>
            <person name="Magnuson J."/>
            <person name="Mondo S."/>
            <person name="Nolan M."/>
            <person name="Ohm R."/>
            <person name="Pangilinan J."/>
            <person name="Park H.-J."/>
            <person name="Ramirez L."/>
            <person name="Alfaro M."/>
            <person name="Sun H."/>
            <person name="Tritt A."/>
            <person name="Yoshinaga Y."/>
            <person name="Zwiers L.-H."/>
            <person name="Turgeon B."/>
            <person name="Goodwin S."/>
            <person name="Spatafora J."/>
            <person name="Crous P."/>
            <person name="Grigoriev I."/>
        </authorList>
    </citation>
    <scope>NUCLEOTIDE SEQUENCE</scope>
    <source>
        <strain evidence="7">CBS 133067</strain>
    </source>
</reference>
<feature type="compositionally biased region" description="Low complexity" evidence="5">
    <location>
        <begin position="148"/>
        <end position="172"/>
    </location>
</feature>
<feature type="transmembrane region" description="Helical" evidence="6">
    <location>
        <begin position="178"/>
        <end position="200"/>
    </location>
</feature>
<dbReference type="GO" id="GO:0016020">
    <property type="term" value="C:membrane"/>
    <property type="evidence" value="ECO:0007669"/>
    <property type="project" value="UniProtKB-SubCell"/>
</dbReference>
<gene>
    <name evidence="7" type="ORF">NA57DRAFT_78827</name>
</gene>
<evidence type="ECO:0000256" key="2">
    <source>
        <dbReference type="ARBA" id="ARBA00022692"/>
    </source>
</evidence>
<evidence type="ECO:0000256" key="5">
    <source>
        <dbReference type="SAM" id="MobiDB-lite"/>
    </source>
</evidence>
<dbReference type="EMBL" id="ML978130">
    <property type="protein sequence ID" value="KAF2096057.1"/>
    <property type="molecule type" value="Genomic_DNA"/>
</dbReference>
<evidence type="ECO:0000256" key="1">
    <source>
        <dbReference type="ARBA" id="ARBA00004167"/>
    </source>
</evidence>
<keyword evidence="2 6" id="KW-0812">Transmembrane</keyword>
<evidence type="ECO:0000313" key="7">
    <source>
        <dbReference type="EMBL" id="KAF2096057.1"/>
    </source>
</evidence>
<dbReference type="Proteomes" id="UP000799772">
    <property type="component" value="Unassembled WGS sequence"/>
</dbReference>
<protein>
    <submittedName>
        <fullName evidence="7">Uncharacterized protein</fullName>
    </submittedName>
</protein>
<proteinExistence type="predicted"/>
<dbReference type="CDD" id="cd12087">
    <property type="entry name" value="TM_EGFR-like"/>
    <property type="match status" value="1"/>
</dbReference>
<keyword evidence="8" id="KW-1185">Reference proteome</keyword>
<evidence type="ECO:0000256" key="6">
    <source>
        <dbReference type="SAM" id="Phobius"/>
    </source>
</evidence>
<comment type="subcellular location">
    <subcellularLocation>
        <location evidence="1">Membrane</location>
        <topology evidence="1">Single-pass membrane protein</topology>
    </subcellularLocation>
</comment>
<dbReference type="OrthoDB" id="5215637at2759"/>
<dbReference type="PANTHER" id="PTHR15549">
    <property type="entry name" value="PAIRED IMMUNOGLOBULIN-LIKE TYPE 2 RECEPTOR"/>
    <property type="match status" value="1"/>
</dbReference>
<keyword evidence="3 6" id="KW-1133">Transmembrane helix</keyword>
<dbReference type="InterPro" id="IPR051694">
    <property type="entry name" value="Immunoregulatory_rcpt-like"/>
</dbReference>
<evidence type="ECO:0000256" key="3">
    <source>
        <dbReference type="ARBA" id="ARBA00022989"/>
    </source>
</evidence>
<accession>A0A9P4M686</accession>
<feature type="region of interest" description="Disordered" evidence="5">
    <location>
        <begin position="278"/>
        <end position="304"/>
    </location>
</feature>
<feature type="region of interest" description="Disordered" evidence="5">
    <location>
        <begin position="123"/>
        <end position="172"/>
    </location>
</feature>
<comment type="caution">
    <text evidence="7">The sequence shown here is derived from an EMBL/GenBank/DDBJ whole genome shotgun (WGS) entry which is preliminary data.</text>
</comment>
<organism evidence="7 8">
    <name type="scientific">Rhizodiscina lignyota</name>
    <dbReference type="NCBI Taxonomy" id="1504668"/>
    <lineage>
        <taxon>Eukaryota</taxon>
        <taxon>Fungi</taxon>
        <taxon>Dikarya</taxon>
        <taxon>Ascomycota</taxon>
        <taxon>Pezizomycotina</taxon>
        <taxon>Dothideomycetes</taxon>
        <taxon>Pleosporomycetidae</taxon>
        <taxon>Aulographales</taxon>
        <taxon>Rhizodiscinaceae</taxon>
        <taxon>Rhizodiscina</taxon>
    </lineage>
</organism>